<evidence type="ECO:0000313" key="1">
    <source>
        <dbReference type="EMBL" id="OQS41074.1"/>
    </source>
</evidence>
<organism evidence="1 2">
    <name type="scientific">Chromobacterium haemolyticum</name>
    <dbReference type="NCBI Taxonomy" id="394935"/>
    <lineage>
        <taxon>Bacteria</taxon>
        <taxon>Pseudomonadati</taxon>
        <taxon>Pseudomonadota</taxon>
        <taxon>Betaproteobacteria</taxon>
        <taxon>Neisseriales</taxon>
        <taxon>Chromobacteriaceae</taxon>
        <taxon>Chromobacterium</taxon>
    </lineage>
</organism>
<dbReference type="RefSeq" id="WP_081555333.1">
    <property type="nucleotide sequence ID" value="NZ_MUKV01000009.1"/>
</dbReference>
<accession>A0A1W0D264</accession>
<proteinExistence type="predicted"/>
<evidence type="ECO:0000313" key="2">
    <source>
        <dbReference type="Proteomes" id="UP000192721"/>
    </source>
</evidence>
<dbReference type="Proteomes" id="UP000192721">
    <property type="component" value="Unassembled WGS sequence"/>
</dbReference>
<sequence>MKPPEPAALEAAIRRACAERDWERLAALDQLLAELLRTQPQSLDAAARAALRAAYRDALEVCRADSAELQEKIAALSHQREAQIAYAEVSDWNQA</sequence>
<dbReference type="AlphaFoldDB" id="A0A1W0D264"/>
<gene>
    <name evidence="1" type="ORF">B0T45_09625</name>
</gene>
<protein>
    <submittedName>
        <fullName evidence="1">Uncharacterized protein</fullName>
    </submittedName>
</protein>
<name>A0A1W0D264_9NEIS</name>
<dbReference type="EMBL" id="MUKV01000009">
    <property type="protein sequence ID" value="OQS41074.1"/>
    <property type="molecule type" value="Genomic_DNA"/>
</dbReference>
<reference evidence="1 2" key="1">
    <citation type="submission" date="2017-02" db="EMBL/GenBank/DDBJ databases">
        <title>Chromobacterium haemolyticum H5244.</title>
        <authorList>
            <person name="Gulvik C.A."/>
        </authorList>
    </citation>
    <scope>NUCLEOTIDE SEQUENCE [LARGE SCALE GENOMIC DNA]</scope>
    <source>
        <strain evidence="1 2">H5244</strain>
    </source>
</reference>
<comment type="caution">
    <text evidence="1">The sequence shown here is derived from an EMBL/GenBank/DDBJ whole genome shotgun (WGS) entry which is preliminary data.</text>
</comment>